<dbReference type="InterPro" id="IPR001839">
    <property type="entry name" value="TGF-b_C"/>
</dbReference>
<feature type="region of interest" description="Disordered" evidence="9">
    <location>
        <begin position="168"/>
        <end position="245"/>
    </location>
</feature>
<evidence type="ECO:0000256" key="1">
    <source>
        <dbReference type="ARBA" id="ARBA00004613"/>
    </source>
</evidence>
<evidence type="ECO:0000256" key="5">
    <source>
        <dbReference type="ARBA" id="ARBA00023030"/>
    </source>
</evidence>
<keyword evidence="5 8" id="KW-0339">Growth factor</keyword>
<dbReference type="Gene3D" id="2.60.120.970">
    <property type="match status" value="1"/>
</dbReference>
<comment type="similarity">
    <text evidence="2 8">Belongs to the TGF-beta family.</text>
</comment>
<keyword evidence="6" id="KW-1015">Disulfide bond</keyword>
<evidence type="ECO:0000256" key="8">
    <source>
        <dbReference type="RuleBase" id="RU000354"/>
    </source>
</evidence>
<dbReference type="OrthoDB" id="5987191at2759"/>
<dbReference type="GO" id="GO:0005125">
    <property type="term" value="F:cytokine activity"/>
    <property type="evidence" value="ECO:0007669"/>
    <property type="project" value="TreeGrafter"/>
</dbReference>
<keyword evidence="7" id="KW-0325">Glycoprotein</keyword>
<organism evidence="11">
    <name type="scientific">Oikopleura dioica</name>
    <name type="common">Tunicate</name>
    <dbReference type="NCBI Taxonomy" id="34765"/>
    <lineage>
        <taxon>Eukaryota</taxon>
        <taxon>Metazoa</taxon>
        <taxon>Chordata</taxon>
        <taxon>Tunicata</taxon>
        <taxon>Appendicularia</taxon>
        <taxon>Copelata</taxon>
        <taxon>Oikopleuridae</taxon>
        <taxon>Oikopleura</taxon>
    </lineage>
</organism>
<accession>E4XRM2</accession>
<keyword evidence="12" id="KW-1185">Reference proteome</keyword>
<evidence type="ECO:0000256" key="4">
    <source>
        <dbReference type="ARBA" id="ARBA00022729"/>
    </source>
</evidence>
<proteinExistence type="inferred from homology"/>
<keyword evidence="4" id="KW-0732">Signal</keyword>
<dbReference type="FunFam" id="2.10.90.10:FF:000001">
    <property type="entry name" value="Bone morphogenetic protein 4"/>
    <property type="match status" value="1"/>
</dbReference>
<sequence length="351" mass="40304">MELTTDELRDRSDRIVTILDSSVTRQKSTVEEFGKKFLFTIKKDDDRDLYASLRIFKASADVAFVDSFGNQTLSVVASIVNPGHGGTYHHDTISIIKVKPLDEGWLEIDLTKAVVTWMDHPERNQGIYLKVLDQRADPLPLKHVGIDRVEETEFIPFLAVYINNKDKKLHPQNSTNLSSTEHERTTRAAREYSDSDSGNSFSDESSDEDSSSDSFRRTRRKSRKNRRKGNRQSKNKKKRRKLGKKKNCGKEKFYVNFREIDWGDYILAPEGYPAYKCSGKCTLENVGKNVVPMTNHAIMQAMMASIDKRIECPKCAPLKLEAMTILYMEEDTRRVTLRKYDDMVVKKCGCH</sequence>
<evidence type="ECO:0000256" key="9">
    <source>
        <dbReference type="SAM" id="MobiDB-lite"/>
    </source>
</evidence>
<feature type="compositionally biased region" description="Basic and acidic residues" evidence="9">
    <location>
        <begin position="180"/>
        <end position="193"/>
    </location>
</feature>
<dbReference type="SUPFAM" id="SSF57501">
    <property type="entry name" value="Cystine-knot cytokines"/>
    <property type="match status" value="1"/>
</dbReference>
<dbReference type="Pfam" id="PF00688">
    <property type="entry name" value="TGFb_propeptide"/>
    <property type="match status" value="1"/>
</dbReference>
<feature type="domain" description="TGF-beta family profile" evidence="10">
    <location>
        <begin position="226"/>
        <end position="351"/>
    </location>
</feature>
<dbReference type="PANTHER" id="PTHR11848:SF310">
    <property type="entry name" value="PROTEIN 60A-RELATED"/>
    <property type="match status" value="1"/>
</dbReference>
<dbReference type="InterPro" id="IPR029034">
    <property type="entry name" value="Cystine-knot_cytokine"/>
</dbReference>
<evidence type="ECO:0000313" key="12">
    <source>
        <dbReference type="Proteomes" id="UP000001307"/>
    </source>
</evidence>
<dbReference type="GO" id="GO:0008083">
    <property type="term" value="F:growth factor activity"/>
    <property type="evidence" value="ECO:0007669"/>
    <property type="project" value="UniProtKB-KW"/>
</dbReference>
<evidence type="ECO:0000259" key="10">
    <source>
        <dbReference type="PROSITE" id="PS51362"/>
    </source>
</evidence>
<dbReference type="SMART" id="SM00204">
    <property type="entry name" value="TGFB"/>
    <property type="match status" value="1"/>
</dbReference>
<dbReference type="AlphaFoldDB" id="E4XRM2"/>
<dbReference type="InParanoid" id="E4XRM2"/>
<dbReference type="Gene3D" id="2.10.90.10">
    <property type="entry name" value="Cystine-knot cytokines"/>
    <property type="match status" value="1"/>
</dbReference>
<name>E4XRM2_OIKDI</name>
<comment type="subcellular location">
    <subcellularLocation>
        <location evidence="1">Secreted</location>
    </subcellularLocation>
</comment>
<evidence type="ECO:0000256" key="2">
    <source>
        <dbReference type="ARBA" id="ARBA00006656"/>
    </source>
</evidence>
<keyword evidence="3" id="KW-0964">Secreted</keyword>
<dbReference type="Pfam" id="PF00019">
    <property type="entry name" value="TGF_beta"/>
    <property type="match status" value="1"/>
</dbReference>
<dbReference type="InterPro" id="IPR001111">
    <property type="entry name" value="TGF-b_propeptide"/>
</dbReference>
<gene>
    <name evidence="11" type="ORF">GSOID_T00001809001</name>
</gene>
<evidence type="ECO:0000256" key="6">
    <source>
        <dbReference type="ARBA" id="ARBA00023157"/>
    </source>
</evidence>
<dbReference type="InterPro" id="IPR015615">
    <property type="entry name" value="TGF-beta-rel"/>
</dbReference>
<protein>
    <recommendedName>
        <fullName evidence="10">TGF-beta family profile domain-containing protein</fullName>
    </recommendedName>
</protein>
<evidence type="ECO:0000256" key="3">
    <source>
        <dbReference type="ARBA" id="ARBA00022525"/>
    </source>
</evidence>
<reference evidence="11" key="1">
    <citation type="journal article" date="2010" name="Science">
        <title>Plasticity of animal genome architecture unmasked by rapid evolution of a pelagic tunicate.</title>
        <authorList>
            <person name="Denoeud F."/>
            <person name="Henriet S."/>
            <person name="Mungpakdee S."/>
            <person name="Aury J.M."/>
            <person name="Da Silva C."/>
            <person name="Brinkmann H."/>
            <person name="Mikhaleva J."/>
            <person name="Olsen L.C."/>
            <person name="Jubin C."/>
            <person name="Canestro C."/>
            <person name="Bouquet J.M."/>
            <person name="Danks G."/>
            <person name="Poulain J."/>
            <person name="Campsteijn C."/>
            <person name="Adamski M."/>
            <person name="Cross I."/>
            <person name="Yadetie F."/>
            <person name="Muffato M."/>
            <person name="Louis A."/>
            <person name="Butcher S."/>
            <person name="Tsagkogeorga G."/>
            <person name="Konrad A."/>
            <person name="Singh S."/>
            <person name="Jensen M.F."/>
            <person name="Cong E.H."/>
            <person name="Eikeseth-Otteraa H."/>
            <person name="Noel B."/>
            <person name="Anthouard V."/>
            <person name="Porcel B.M."/>
            <person name="Kachouri-Lafond R."/>
            <person name="Nishino A."/>
            <person name="Ugolini M."/>
            <person name="Chourrout P."/>
            <person name="Nishida H."/>
            <person name="Aasland R."/>
            <person name="Huzurbazar S."/>
            <person name="Westhof E."/>
            <person name="Delsuc F."/>
            <person name="Lehrach H."/>
            <person name="Reinhardt R."/>
            <person name="Weissenbach J."/>
            <person name="Roy S.W."/>
            <person name="Artiguenave F."/>
            <person name="Postlethwait J.H."/>
            <person name="Manak J.R."/>
            <person name="Thompson E.M."/>
            <person name="Jaillon O."/>
            <person name="Du Pasquier L."/>
            <person name="Boudinot P."/>
            <person name="Liberles D.A."/>
            <person name="Volff J.N."/>
            <person name="Philippe H."/>
            <person name="Lenhard B."/>
            <person name="Roest Crollius H."/>
            <person name="Wincker P."/>
            <person name="Chourrout D."/>
        </authorList>
    </citation>
    <scope>NUCLEOTIDE SEQUENCE [LARGE SCALE GENOMIC DNA]</scope>
</reference>
<dbReference type="PROSITE" id="PS51362">
    <property type="entry name" value="TGF_BETA_2"/>
    <property type="match status" value="1"/>
</dbReference>
<dbReference type="EMBL" id="FN653121">
    <property type="protein sequence ID" value="CBY12438.1"/>
    <property type="molecule type" value="Genomic_DNA"/>
</dbReference>
<dbReference type="PANTHER" id="PTHR11848">
    <property type="entry name" value="TGF-BETA FAMILY"/>
    <property type="match status" value="1"/>
</dbReference>
<evidence type="ECO:0000313" key="11">
    <source>
        <dbReference type="EMBL" id="CBY12438.1"/>
    </source>
</evidence>
<dbReference type="Proteomes" id="UP000001307">
    <property type="component" value="Unassembled WGS sequence"/>
</dbReference>
<dbReference type="PROSITE" id="PS00250">
    <property type="entry name" value="TGF_BETA_1"/>
    <property type="match status" value="1"/>
</dbReference>
<dbReference type="GO" id="GO:0005615">
    <property type="term" value="C:extracellular space"/>
    <property type="evidence" value="ECO:0007669"/>
    <property type="project" value="TreeGrafter"/>
</dbReference>
<evidence type="ECO:0000256" key="7">
    <source>
        <dbReference type="ARBA" id="ARBA00023180"/>
    </source>
</evidence>
<dbReference type="InterPro" id="IPR017948">
    <property type="entry name" value="TGFb_CS"/>
</dbReference>
<feature type="compositionally biased region" description="Basic residues" evidence="9">
    <location>
        <begin position="217"/>
        <end position="245"/>
    </location>
</feature>